<dbReference type="AlphaFoldDB" id="A0A0A9GIK9"/>
<dbReference type="EMBL" id="GBRH01174647">
    <property type="protein sequence ID" value="JAE23249.1"/>
    <property type="molecule type" value="Transcribed_RNA"/>
</dbReference>
<sequence length="33" mass="3671">MLLFSSQSLVNHSQLLQGRVESKKKKSPTASKI</sequence>
<accession>A0A0A9GIK9</accession>
<reference evidence="1" key="1">
    <citation type="submission" date="2014-09" db="EMBL/GenBank/DDBJ databases">
        <authorList>
            <person name="Magalhaes I.L.F."/>
            <person name="Oliveira U."/>
            <person name="Santos F.R."/>
            <person name="Vidigal T.H.D.A."/>
            <person name="Brescovit A.D."/>
            <person name="Santos A.J."/>
        </authorList>
    </citation>
    <scope>NUCLEOTIDE SEQUENCE</scope>
    <source>
        <tissue evidence="1">Shoot tissue taken approximately 20 cm above the soil surface</tissue>
    </source>
</reference>
<evidence type="ECO:0000313" key="1">
    <source>
        <dbReference type="EMBL" id="JAE23249.1"/>
    </source>
</evidence>
<protein>
    <submittedName>
        <fullName evidence="1">Uncharacterized protein</fullName>
    </submittedName>
</protein>
<name>A0A0A9GIK9_ARUDO</name>
<reference evidence="1" key="2">
    <citation type="journal article" date="2015" name="Data Brief">
        <title>Shoot transcriptome of the giant reed, Arundo donax.</title>
        <authorList>
            <person name="Barrero R.A."/>
            <person name="Guerrero F.D."/>
            <person name="Moolhuijzen P."/>
            <person name="Goolsby J.A."/>
            <person name="Tidwell J."/>
            <person name="Bellgard S.E."/>
            <person name="Bellgard M.I."/>
        </authorList>
    </citation>
    <scope>NUCLEOTIDE SEQUENCE</scope>
    <source>
        <tissue evidence="1">Shoot tissue taken approximately 20 cm above the soil surface</tissue>
    </source>
</reference>
<organism evidence="1">
    <name type="scientific">Arundo donax</name>
    <name type="common">Giant reed</name>
    <name type="synonym">Donax arundinaceus</name>
    <dbReference type="NCBI Taxonomy" id="35708"/>
    <lineage>
        <taxon>Eukaryota</taxon>
        <taxon>Viridiplantae</taxon>
        <taxon>Streptophyta</taxon>
        <taxon>Embryophyta</taxon>
        <taxon>Tracheophyta</taxon>
        <taxon>Spermatophyta</taxon>
        <taxon>Magnoliopsida</taxon>
        <taxon>Liliopsida</taxon>
        <taxon>Poales</taxon>
        <taxon>Poaceae</taxon>
        <taxon>PACMAD clade</taxon>
        <taxon>Arundinoideae</taxon>
        <taxon>Arundineae</taxon>
        <taxon>Arundo</taxon>
    </lineage>
</organism>
<proteinExistence type="predicted"/>